<feature type="region of interest" description="Disordered" evidence="1">
    <location>
        <begin position="652"/>
        <end position="689"/>
    </location>
</feature>
<keyword evidence="3" id="KW-1185">Reference proteome</keyword>
<dbReference type="Proteomes" id="UP001239213">
    <property type="component" value="Unassembled WGS sequence"/>
</dbReference>
<feature type="region of interest" description="Disordered" evidence="1">
    <location>
        <begin position="387"/>
        <end position="435"/>
    </location>
</feature>
<dbReference type="EMBL" id="MPDP01000172">
    <property type="protein sequence ID" value="KAK1473314.1"/>
    <property type="molecule type" value="Genomic_DNA"/>
</dbReference>
<evidence type="ECO:0000313" key="2">
    <source>
        <dbReference type="EMBL" id="KAK1473314.1"/>
    </source>
</evidence>
<protein>
    <submittedName>
        <fullName evidence="2">Uncharacterized protein</fullName>
    </submittedName>
</protein>
<reference evidence="2" key="1">
    <citation type="submission" date="2016-11" db="EMBL/GenBank/DDBJ databases">
        <title>The genome sequence of Colletotrichum cuscutae.</title>
        <authorList>
            <person name="Baroncelli R."/>
        </authorList>
    </citation>
    <scope>NUCLEOTIDE SEQUENCE</scope>
    <source>
        <strain evidence="2">IMI 304802</strain>
    </source>
</reference>
<evidence type="ECO:0000256" key="1">
    <source>
        <dbReference type="SAM" id="MobiDB-lite"/>
    </source>
</evidence>
<evidence type="ECO:0000313" key="3">
    <source>
        <dbReference type="Proteomes" id="UP001239213"/>
    </source>
</evidence>
<comment type="caution">
    <text evidence="2">The sequence shown here is derived from an EMBL/GenBank/DDBJ whole genome shotgun (WGS) entry which is preliminary data.</text>
</comment>
<proteinExistence type="predicted"/>
<dbReference type="AlphaFoldDB" id="A0AAI9Y432"/>
<name>A0AAI9Y432_9PEZI</name>
<organism evidence="2 3">
    <name type="scientific">Colletotrichum cuscutae</name>
    <dbReference type="NCBI Taxonomy" id="1209917"/>
    <lineage>
        <taxon>Eukaryota</taxon>
        <taxon>Fungi</taxon>
        <taxon>Dikarya</taxon>
        <taxon>Ascomycota</taxon>
        <taxon>Pezizomycotina</taxon>
        <taxon>Sordariomycetes</taxon>
        <taxon>Hypocreomycetidae</taxon>
        <taxon>Glomerellales</taxon>
        <taxon>Glomerellaceae</taxon>
        <taxon>Colletotrichum</taxon>
        <taxon>Colletotrichum acutatum species complex</taxon>
    </lineage>
</organism>
<accession>A0AAI9Y432</accession>
<feature type="compositionally biased region" description="Basic and acidic residues" evidence="1">
    <location>
        <begin position="652"/>
        <end position="662"/>
    </location>
</feature>
<sequence length="919" mass="102695">MLDFLCLLCRMAGEKYSRRMMQMKAKTKKREASSAQSSLKTAGAPEGSFSRICCFHCNTGTQVKQRACNKGNTACICIYPLPIFNPSNIAFFHGLTLQHQPYGLYMLTTFKTVFEHRPKHHTVLGRLYRHHLQAFDSASKSLDVAIAVDPILQMAFWLLLIRPIEKVVLADHNPRAYNIFFNVPSRSIRCFTAHRHALFYTGRKARVLVRNHRYIDFRQSGMEASDTWVNIRSDVVFLALMKLVSVQYAGLNTREWLSLTSACNNLMCSRKDDPTRLIMGTELPHDTWRQGWEFGDQTQNKDVVFRLGSPAFVLGNGNGNYGAVATNMRQIKEGDAMVNDGRQSGSVIAQARSHKMAGRNAMKWADAGVSESLRDMWYDEHLSNKSRLRPGERRTKPRRKAPNGEEQELPGTEGAEVTDSGPPSRLAPGVRPGGRRVTVADNLEAGASINQSIGQSLLTMGSGSKLQSARDARGSIQMARSLIRRSSARIFCKINQLRNNMQIANPDPASPGSPESWELPGNDSPAHLTPYIQNTLRHNLDIISTQSFYLVVSTPAEEGARSHGPLDFWSLFSRRFSQMKTSSAVQNSPEGAEGIASGSQMSLCRTWMILNFAPSSRRFDLIYSRVIHAFSSHYVAPAEASCVFVLHSTKPPEDAERLDPPVKNKPRATNQDDNSQSLDPALPTPSSILMDDHGEGGNFLCSTSAHTYRIWLMDYNVTMQSVDYQVPTSKTSNNSGTAWRDNGYRVDPILPPKRRHIDPTPLIFGSPEYRLPQSEVVSKSSADSLLVGKVPESTKRLKAPTNRHTAAPTHYVLLRFQVSIPLSTTERFRTQLHEGRLILSSVTSLTANKQYPWLFRRAGLPIRICGERRAGARLQLGAKGIDWLPLLSYSTRATALHEYLSLPLSLSARLWIVRSKRSP</sequence>
<feature type="region of interest" description="Disordered" evidence="1">
    <location>
        <begin position="22"/>
        <end position="45"/>
    </location>
</feature>
<feature type="compositionally biased region" description="Polar residues" evidence="1">
    <location>
        <begin position="667"/>
        <end position="678"/>
    </location>
</feature>
<gene>
    <name evidence="2" type="ORF">CCUS01_17190</name>
</gene>